<reference evidence="3" key="1">
    <citation type="submission" date="2011-08" db="EMBL/GenBank/DDBJ databases">
        <title>The draft genome of Latimeria chalumnae.</title>
        <authorList>
            <person name="Di Palma F."/>
            <person name="Alfoldi J."/>
            <person name="Johnson J."/>
            <person name="Berlin A."/>
            <person name="Gnerre S."/>
            <person name="Jaffe D."/>
            <person name="MacCallum I."/>
            <person name="Young S."/>
            <person name="Walker B.J."/>
            <person name="Lander E."/>
            <person name="Lindblad-Toh K."/>
        </authorList>
    </citation>
    <scope>NUCLEOTIDE SEQUENCE [LARGE SCALE GENOMIC DNA]</scope>
    <source>
        <strain evidence="3">Wild caught</strain>
    </source>
</reference>
<feature type="domain" description="Integrase catalytic" evidence="1">
    <location>
        <begin position="1"/>
        <end position="102"/>
    </location>
</feature>
<sequence length="102" mass="11263">MFLLIIDAHSKWIDVYEAKNPTSSATIDKLRQTFSIHSLPEMIVSDNGSVFTSEEFKHLMTQNGIQHVNIAPYHPSSNGLAKTAVQTFKVGMKKLSGGTIQS</sequence>
<dbReference type="Gene3D" id="3.30.420.10">
    <property type="entry name" value="Ribonuclease H-like superfamily/Ribonuclease H"/>
    <property type="match status" value="1"/>
</dbReference>
<dbReference type="GeneTree" id="ENSGT01120000273168"/>
<dbReference type="GO" id="GO:0015074">
    <property type="term" value="P:DNA integration"/>
    <property type="evidence" value="ECO:0007669"/>
    <property type="project" value="InterPro"/>
</dbReference>
<dbReference type="PANTHER" id="PTHR37984">
    <property type="entry name" value="PROTEIN CBG26694"/>
    <property type="match status" value="1"/>
</dbReference>
<dbReference type="SUPFAM" id="SSF53098">
    <property type="entry name" value="Ribonuclease H-like"/>
    <property type="match status" value="1"/>
</dbReference>
<dbReference type="InterPro" id="IPR050951">
    <property type="entry name" value="Retrovirus_Pol_polyprotein"/>
</dbReference>
<accession>H3AA96</accession>
<dbReference type="EMBL" id="AFYH01167914">
    <property type="status" value="NOT_ANNOTATED_CDS"/>
    <property type="molecule type" value="Genomic_DNA"/>
</dbReference>
<evidence type="ECO:0000313" key="2">
    <source>
        <dbReference type="Ensembl" id="ENSLACP00000006567.1"/>
    </source>
</evidence>
<dbReference type="PANTHER" id="PTHR37984:SF13">
    <property type="entry name" value="RIBONUCLEASE H"/>
    <property type="match status" value="1"/>
</dbReference>
<evidence type="ECO:0000313" key="3">
    <source>
        <dbReference type="Proteomes" id="UP000008672"/>
    </source>
</evidence>
<dbReference type="GO" id="GO:0003676">
    <property type="term" value="F:nucleic acid binding"/>
    <property type="evidence" value="ECO:0007669"/>
    <property type="project" value="InterPro"/>
</dbReference>
<dbReference type="OMA" id="SKWVEVH"/>
<dbReference type="InterPro" id="IPR001584">
    <property type="entry name" value="Integrase_cat-core"/>
</dbReference>
<dbReference type="InterPro" id="IPR012337">
    <property type="entry name" value="RNaseH-like_sf"/>
</dbReference>
<name>H3AA96_LATCH</name>
<dbReference type="InterPro" id="IPR036397">
    <property type="entry name" value="RNaseH_sf"/>
</dbReference>
<evidence type="ECO:0000259" key="1">
    <source>
        <dbReference type="PROSITE" id="PS50994"/>
    </source>
</evidence>
<dbReference type="HOGENOM" id="CLU_179555_0_0_1"/>
<proteinExistence type="predicted"/>
<dbReference type="InParanoid" id="H3AA96"/>
<protein>
    <recommendedName>
        <fullName evidence="1">Integrase catalytic domain-containing protein</fullName>
    </recommendedName>
</protein>
<reference evidence="2" key="2">
    <citation type="submission" date="2025-08" db="UniProtKB">
        <authorList>
            <consortium name="Ensembl"/>
        </authorList>
    </citation>
    <scope>IDENTIFICATION</scope>
</reference>
<keyword evidence="3" id="KW-1185">Reference proteome</keyword>
<dbReference type="PROSITE" id="PS50994">
    <property type="entry name" value="INTEGRASE"/>
    <property type="match status" value="1"/>
</dbReference>
<dbReference type="Pfam" id="PF00665">
    <property type="entry name" value="rve"/>
    <property type="match status" value="1"/>
</dbReference>
<dbReference type="STRING" id="7897.ENSLACP00000006567"/>
<dbReference type="Ensembl" id="ENSLACT00000006620.1">
    <property type="protein sequence ID" value="ENSLACP00000006567.1"/>
    <property type="gene ID" value="ENSLACG00000005822.1"/>
</dbReference>
<dbReference type="AlphaFoldDB" id="H3AA96"/>
<dbReference type="Proteomes" id="UP000008672">
    <property type="component" value="Unassembled WGS sequence"/>
</dbReference>
<organism evidence="2 3">
    <name type="scientific">Latimeria chalumnae</name>
    <name type="common">Coelacanth</name>
    <dbReference type="NCBI Taxonomy" id="7897"/>
    <lineage>
        <taxon>Eukaryota</taxon>
        <taxon>Metazoa</taxon>
        <taxon>Chordata</taxon>
        <taxon>Craniata</taxon>
        <taxon>Vertebrata</taxon>
        <taxon>Euteleostomi</taxon>
        <taxon>Coelacanthiformes</taxon>
        <taxon>Coelacanthidae</taxon>
        <taxon>Latimeria</taxon>
    </lineage>
</organism>
<reference evidence="2" key="3">
    <citation type="submission" date="2025-09" db="UniProtKB">
        <authorList>
            <consortium name="Ensembl"/>
        </authorList>
    </citation>
    <scope>IDENTIFICATION</scope>
</reference>
<dbReference type="eggNOG" id="KOG0017">
    <property type="taxonomic scope" value="Eukaryota"/>
</dbReference>